<reference evidence="2" key="1">
    <citation type="submission" date="2013-12" db="EMBL/GenBank/DDBJ databases">
        <authorList>
            <person name="Omoto C.K."/>
            <person name="Sibley D."/>
            <person name="Venepally P."/>
            <person name="Hadjithomas M."/>
            <person name="Karamycheva S."/>
            <person name="Brunk B."/>
            <person name="Roos D."/>
            <person name="Caler E."/>
            <person name="Lorenzi H."/>
        </authorList>
    </citation>
    <scope>NUCLEOTIDE SEQUENCE</scope>
</reference>
<comment type="caution">
    <text evidence="2">The sequence shown here is derived from an EMBL/GenBank/DDBJ whole genome shotgun (WGS) entry which is preliminary data.</text>
</comment>
<evidence type="ECO:0000256" key="1">
    <source>
        <dbReference type="SAM" id="MobiDB-lite"/>
    </source>
</evidence>
<keyword evidence="3" id="KW-1185">Reference proteome</keyword>
<sequence>MDRGMNDFSLSPMGQIDSISSRPNLFQPRLADVCDETSPLKRFLRAREELYIGELIDAAKCGLICNVDELILPFQKVIQARDQAVRGYIYQTRMEDIHDFVALRTKEEEERQTELNRATIIIPGQTYMDQFFPKLEREKPEPPKNVPQRQTTLEETLKFRKLVNHETLFSINEEDYFQRTPERVVSKDPVHDMGSGGPAFLAILIAPFPFTNR</sequence>
<dbReference type="AlphaFoldDB" id="A0A023AXJ2"/>
<dbReference type="GeneID" id="22915950"/>
<dbReference type="EMBL" id="AFNH02001322">
    <property type="protein sequence ID" value="EZG43362.1"/>
    <property type="molecule type" value="Genomic_DNA"/>
</dbReference>
<name>A0A023AXJ2_GRENI</name>
<evidence type="ECO:0000313" key="3">
    <source>
        <dbReference type="Proteomes" id="UP000019763"/>
    </source>
</evidence>
<dbReference type="VEuPathDB" id="CryptoDB:GNI_175670"/>
<dbReference type="Proteomes" id="UP000019763">
    <property type="component" value="Unassembled WGS sequence"/>
</dbReference>
<dbReference type="RefSeq" id="XP_011134660.1">
    <property type="nucleotide sequence ID" value="XM_011136358.1"/>
</dbReference>
<feature type="region of interest" description="Disordered" evidence="1">
    <location>
        <begin position="1"/>
        <end position="21"/>
    </location>
</feature>
<proteinExistence type="predicted"/>
<organism evidence="2 3">
    <name type="scientific">Gregarina niphandrodes</name>
    <name type="common">Septate eugregarine</name>
    <dbReference type="NCBI Taxonomy" id="110365"/>
    <lineage>
        <taxon>Eukaryota</taxon>
        <taxon>Sar</taxon>
        <taxon>Alveolata</taxon>
        <taxon>Apicomplexa</taxon>
        <taxon>Conoidasida</taxon>
        <taxon>Gregarinasina</taxon>
        <taxon>Eugregarinorida</taxon>
        <taxon>Gregarinidae</taxon>
        <taxon>Gregarina</taxon>
    </lineage>
</organism>
<protein>
    <submittedName>
        <fullName evidence="2">Uncharacterized protein</fullName>
    </submittedName>
</protein>
<accession>A0A023AXJ2</accession>
<evidence type="ECO:0000313" key="2">
    <source>
        <dbReference type="EMBL" id="EZG43362.1"/>
    </source>
</evidence>
<gene>
    <name evidence="2" type="ORF">GNI_175670</name>
</gene>